<protein>
    <submittedName>
        <fullName evidence="1">Uncharacterized protein</fullName>
    </submittedName>
</protein>
<evidence type="ECO:0000313" key="1">
    <source>
        <dbReference type="EMBL" id="CBW77045.1"/>
    </source>
</evidence>
<keyword evidence="1" id="KW-0614">Plasmid</keyword>
<gene>
    <name evidence="1" type="ordered locus">RBRH_02782</name>
</gene>
<evidence type="ECO:0000313" key="2">
    <source>
        <dbReference type="Proteomes" id="UP000007437"/>
    </source>
</evidence>
<dbReference type="EMBL" id="FR687360">
    <property type="protein sequence ID" value="CBW77045.1"/>
    <property type="molecule type" value="Genomic_DNA"/>
</dbReference>
<reference evidence="1 2" key="1">
    <citation type="journal article" date="2011" name="J. Bacteriol.">
        <title>Complete genome sequence of Burkholderia rhizoxinica, an endosymbiont of Rhizopus microsporus.</title>
        <authorList>
            <person name="Lackner G."/>
            <person name="Moebius N."/>
            <person name="Partida-Martinez L."/>
            <person name="Hertweck C."/>
        </authorList>
    </citation>
    <scope>NUCLEOTIDE SEQUENCE [LARGE SCALE GENOMIC DNA]</scope>
    <source>
        <strain evidence="2">DSM 19002 / CIP 109453 / HKI 454</strain>
        <plasmid evidence="1 2">pBRH01</plasmid>
    </source>
</reference>
<dbReference type="Proteomes" id="UP000007437">
    <property type="component" value="Plasmid pBRH01"/>
</dbReference>
<name>E5AVC1_MYCRK</name>
<geneLocation type="plasmid" evidence="1 2">
    <name>pBRH01</name>
</geneLocation>
<organism evidence="1 2">
    <name type="scientific">Mycetohabitans rhizoxinica (strain DSM 19002 / CIP 109453 / HKI 454)</name>
    <name type="common">Paraburkholderia rhizoxinica</name>
    <dbReference type="NCBI Taxonomy" id="882378"/>
    <lineage>
        <taxon>Bacteria</taxon>
        <taxon>Pseudomonadati</taxon>
        <taxon>Pseudomonadota</taxon>
        <taxon>Betaproteobacteria</taxon>
        <taxon>Burkholderiales</taxon>
        <taxon>Burkholderiaceae</taxon>
        <taxon>Mycetohabitans</taxon>
    </lineage>
</organism>
<dbReference type="AlphaFoldDB" id="E5AVC1"/>
<accession>E5AVC1</accession>
<dbReference type="KEGG" id="brh:RBRH_02782"/>
<proteinExistence type="predicted"/>
<sequence length="75" mass="7955">MVAQGSWRWRERVAGSGRNTTETLGCAADCDPHACIIHVPVWAGGDTRFGVIRDAAFTNTGFTLTSAAISAFAAR</sequence>
<dbReference type="HOGENOM" id="CLU_2664089_0_0_4"/>